<feature type="transmembrane region" description="Helical" evidence="1">
    <location>
        <begin position="118"/>
        <end position="151"/>
    </location>
</feature>
<evidence type="ECO:0000313" key="2">
    <source>
        <dbReference type="EMBL" id="PFX20550.1"/>
    </source>
</evidence>
<accession>A0A2B4RVG7</accession>
<feature type="transmembrane region" description="Helical" evidence="1">
    <location>
        <begin position="21"/>
        <end position="41"/>
    </location>
</feature>
<reference evidence="3" key="1">
    <citation type="journal article" date="2017" name="bioRxiv">
        <title>Comparative analysis of the genomes of Stylophora pistillata and Acropora digitifera provides evidence for extensive differences between species of corals.</title>
        <authorList>
            <person name="Voolstra C.R."/>
            <person name="Li Y."/>
            <person name="Liew Y.J."/>
            <person name="Baumgarten S."/>
            <person name="Zoccola D."/>
            <person name="Flot J.-F."/>
            <person name="Tambutte S."/>
            <person name="Allemand D."/>
            <person name="Aranda M."/>
        </authorList>
    </citation>
    <scope>NUCLEOTIDE SEQUENCE [LARGE SCALE GENOMIC DNA]</scope>
</reference>
<comment type="caution">
    <text evidence="2">The sequence shown here is derived from an EMBL/GenBank/DDBJ whole genome shotgun (WGS) entry which is preliminary data.</text>
</comment>
<proteinExistence type="predicted"/>
<gene>
    <name evidence="2" type="ORF">AWC38_SpisGene15007</name>
</gene>
<dbReference type="AlphaFoldDB" id="A0A2B4RVG7"/>
<dbReference type="OrthoDB" id="5983745at2759"/>
<sequence length="358" mass="39436">MHSSRYSCSRSFAAKGNQIPSIFIGIVVYTLCITSIVAMEFKDPSFSNVDMKEKERVMDEILEKINILSEDEKLQYRRDWEEFKDETDAMTSNGKKTARRLRAIADRLDQAWWDYKMAYAAGTTACVVGGVVTLMTGVAVAISFGLAGALVNMEATYRYDSHSAEIEEADRLLKETGDNYNVVRKMIRDWSLEKESIRLMYIYGLAKAHKVTSPQVLMILRELVLYSMGIPSVEKGTITLLEKAVFNLGAKTAFQGGAGGAAQAGTQATDDVIQTGAKTSTKEASKGGAQTVDDLAEAASKTVVRLPENIIVFVNTALLVKDAIDLGFTIKDLVQNKGHEAAKDLREKAKEIEDAFKL</sequence>
<keyword evidence="1" id="KW-0812">Transmembrane</keyword>
<keyword evidence="3" id="KW-1185">Reference proteome</keyword>
<evidence type="ECO:0000313" key="3">
    <source>
        <dbReference type="Proteomes" id="UP000225706"/>
    </source>
</evidence>
<dbReference type="Proteomes" id="UP000225706">
    <property type="component" value="Unassembled WGS sequence"/>
</dbReference>
<keyword evidence="1" id="KW-0472">Membrane</keyword>
<organism evidence="2 3">
    <name type="scientific">Stylophora pistillata</name>
    <name type="common">Smooth cauliflower coral</name>
    <dbReference type="NCBI Taxonomy" id="50429"/>
    <lineage>
        <taxon>Eukaryota</taxon>
        <taxon>Metazoa</taxon>
        <taxon>Cnidaria</taxon>
        <taxon>Anthozoa</taxon>
        <taxon>Hexacorallia</taxon>
        <taxon>Scleractinia</taxon>
        <taxon>Astrocoeniina</taxon>
        <taxon>Pocilloporidae</taxon>
        <taxon>Stylophora</taxon>
    </lineage>
</organism>
<keyword evidence="1" id="KW-1133">Transmembrane helix</keyword>
<protein>
    <recommendedName>
        <fullName evidence="4">Apolipoprotein L3</fullName>
    </recommendedName>
</protein>
<dbReference type="EMBL" id="LSMT01000313">
    <property type="protein sequence ID" value="PFX20550.1"/>
    <property type="molecule type" value="Genomic_DNA"/>
</dbReference>
<name>A0A2B4RVG7_STYPI</name>
<evidence type="ECO:0008006" key="4">
    <source>
        <dbReference type="Google" id="ProtNLM"/>
    </source>
</evidence>
<evidence type="ECO:0000256" key="1">
    <source>
        <dbReference type="SAM" id="Phobius"/>
    </source>
</evidence>